<dbReference type="PANTHER" id="PTHR42815">
    <property type="entry name" value="FAD-BINDING, PUTATIVE (AFU_ORTHOLOGUE AFUA_6G07600)-RELATED"/>
    <property type="match status" value="1"/>
</dbReference>
<dbReference type="Proteomes" id="UP000481583">
    <property type="component" value="Unassembled WGS sequence"/>
</dbReference>
<dbReference type="EMBL" id="JAAKZV010000306">
    <property type="protein sequence ID" value="NGN69525.1"/>
    <property type="molecule type" value="Genomic_DNA"/>
</dbReference>
<dbReference type="AlphaFoldDB" id="A0A6G4UBB2"/>
<sequence>MATYTSGELAVQRRAGLAGPAGNAVRGIRAEVPEVAADFLSEQPMIVVGAADPAGRIWATVLAGEPGFLSVREPGALAIRARPHPEDPLAEALAAPAKVGMIAIEPATRRRMRLNGTSRPYGEGG</sequence>
<name>A0A6G4UBB2_9ACTN</name>
<dbReference type="PANTHER" id="PTHR42815:SF2">
    <property type="entry name" value="FAD-BINDING, PUTATIVE (AFU_ORTHOLOGUE AFUA_6G07600)-RELATED"/>
    <property type="match status" value="1"/>
</dbReference>
<dbReference type="RefSeq" id="WP_338118446.1">
    <property type="nucleotide sequence ID" value="NZ_JAAKZV010000306.1"/>
</dbReference>
<reference evidence="1 2" key="1">
    <citation type="submission" date="2020-02" db="EMBL/GenBank/DDBJ databases">
        <title>Whole-genome analyses of novel actinobacteria.</title>
        <authorList>
            <person name="Sahin N."/>
        </authorList>
    </citation>
    <scope>NUCLEOTIDE SEQUENCE [LARGE SCALE GENOMIC DNA]</scope>
    <source>
        <strain evidence="1 2">A7024</strain>
    </source>
</reference>
<protein>
    <submittedName>
        <fullName evidence="1">Pyridoxamine 5'-phosphate oxidase family protein</fullName>
    </submittedName>
</protein>
<evidence type="ECO:0000313" key="2">
    <source>
        <dbReference type="Proteomes" id="UP000481583"/>
    </source>
</evidence>
<organism evidence="1 2">
    <name type="scientific">Streptomyces coryli</name>
    <dbReference type="NCBI Taxonomy" id="1128680"/>
    <lineage>
        <taxon>Bacteria</taxon>
        <taxon>Bacillati</taxon>
        <taxon>Actinomycetota</taxon>
        <taxon>Actinomycetes</taxon>
        <taxon>Kitasatosporales</taxon>
        <taxon>Streptomycetaceae</taxon>
        <taxon>Streptomyces</taxon>
    </lineage>
</organism>
<keyword evidence="2" id="KW-1185">Reference proteome</keyword>
<evidence type="ECO:0000313" key="1">
    <source>
        <dbReference type="EMBL" id="NGN69525.1"/>
    </source>
</evidence>
<comment type="caution">
    <text evidence="1">The sequence shown here is derived from an EMBL/GenBank/DDBJ whole genome shotgun (WGS) entry which is preliminary data.</text>
</comment>
<proteinExistence type="predicted"/>
<feature type="non-terminal residue" evidence="1">
    <location>
        <position position="125"/>
    </location>
</feature>
<accession>A0A6G4UBB2</accession>
<gene>
    <name evidence="1" type="ORF">G5C51_37270</name>
</gene>